<dbReference type="Pfam" id="PF00011">
    <property type="entry name" value="HSP20"/>
    <property type="match status" value="1"/>
</dbReference>
<keyword evidence="5" id="KW-1185">Reference proteome</keyword>
<evidence type="ECO:0000313" key="5">
    <source>
        <dbReference type="Proteomes" id="UP001549749"/>
    </source>
</evidence>
<protein>
    <submittedName>
        <fullName evidence="4">Hsp20/alpha crystallin family protein</fullName>
    </submittedName>
</protein>
<evidence type="ECO:0000256" key="2">
    <source>
        <dbReference type="RuleBase" id="RU003616"/>
    </source>
</evidence>
<dbReference type="RefSeq" id="WP_354658862.1">
    <property type="nucleotide sequence ID" value="NZ_JBEXAC010000001.1"/>
</dbReference>
<feature type="domain" description="SHSP" evidence="3">
    <location>
        <begin position="39"/>
        <end position="151"/>
    </location>
</feature>
<dbReference type="EMBL" id="JBEXAC010000001">
    <property type="protein sequence ID" value="MET6996215.1"/>
    <property type="molecule type" value="Genomic_DNA"/>
</dbReference>
<evidence type="ECO:0000256" key="1">
    <source>
        <dbReference type="PROSITE-ProRule" id="PRU00285"/>
    </source>
</evidence>
<evidence type="ECO:0000313" key="4">
    <source>
        <dbReference type="EMBL" id="MET6996215.1"/>
    </source>
</evidence>
<dbReference type="PROSITE" id="PS01031">
    <property type="entry name" value="SHSP"/>
    <property type="match status" value="1"/>
</dbReference>
<proteinExistence type="inferred from homology"/>
<gene>
    <name evidence="4" type="ORF">ABR189_02495</name>
</gene>
<dbReference type="InterPro" id="IPR002068">
    <property type="entry name" value="A-crystallin/Hsp20_dom"/>
</dbReference>
<name>A0ABV2T1H3_9BACT</name>
<dbReference type="Gene3D" id="2.60.40.790">
    <property type="match status" value="1"/>
</dbReference>
<dbReference type="CDD" id="cd06464">
    <property type="entry name" value="ACD_sHsps-like"/>
    <property type="match status" value="1"/>
</dbReference>
<organism evidence="4 5">
    <name type="scientific">Chitinophaga defluvii</name>
    <dbReference type="NCBI Taxonomy" id="3163343"/>
    <lineage>
        <taxon>Bacteria</taxon>
        <taxon>Pseudomonadati</taxon>
        <taxon>Bacteroidota</taxon>
        <taxon>Chitinophagia</taxon>
        <taxon>Chitinophagales</taxon>
        <taxon>Chitinophagaceae</taxon>
        <taxon>Chitinophaga</taxon>
    </lineage>
</organism>
<dbReference type="InterPro" id="IPR008978">
    <property type="entry name" value="HSP20-like_chaperone"/>
</dbReference>
<dbReference type="Proteomes" id="UP001549749">
    <property type="component" value="Unassembled WGS sequence"/>
</dbReference>
<accession>A0ABV2T1H3</accession>
<reference evidence="4 5" key="1">
    <citation type="submission" date="2024-06" db="EMBL/GenBank/DDBJ databases">
        <title>Chitinophaga defluvii sp. nov., isolated from municipal sewage.</title>
        <authorList>
            <person name="Zhang L."/>
        </authorList>
    </citation>
    <scope>NUCLEOTIDE SEQUENCE [LARGE SCALE GENOMIC DNA]</scope>
    <source>
        <strain evidence="4 5">H8</strain>
    </source>
</reference>
<dbReference type="InterPro" id="IPR031107">
    <property type="entry name" value="Small_HSP"/>
</dbReference>
<dbReference type="PANTHER" id="PTHR11527">
    <property type="entry name" value="HEAT-SHOCK PROTEIN 20 FAMILY MEMBER"/>
    <property type="match status" value="1"/>
</dbReference>
<evidence type="ECO:0000259" key="3">
    <source>
        <dbReference type="PROSITE" id="PS01031"/>
    </source>
</evidence>
<comment type="similarity">
    <text evidence="1 2">Belongs to the small heat shock protein (HSP20) family.</text>
</comment>
<dbReference type="SUPFAM" id="SSF49764">
    <property type="entry name" value="HSP20-like chaperones"/>
    <property type="match status" value="1"/>
</dbReference>
<comment type="caution">
    <text evidence="4">The sequence shown here is derived from an EMBL/GenBank/DDBJ whole genome shotgun (WGS) entry which is preliminary data.</text>
</comment>
<sequence length="151" mass="17105">MTLVKLNHSPLPKTFGGIMEDIFNNAGLNKLWKDDFATADFFGAHPPVNVHETKEAYLLDVMAPGFSKEDFKISVEDKTLTISAEKKTETKDENEKQIRKEFSFRSFKRAFTLHESVDASKINAKYDNGVLKVNLPKKENKQDAPKAITVE</sequence>